<comment type="caution">
    <text evidence="1">The sequence shown here is derived from an EMBL/GenBank/DDBJ whole genome shotgun (WGS) entry which is preliminary data.</text>
</comment>
<name>A0A5Q6PG64_VIBCL</name>
<sequence length="275" mass="31329">MILNLIIYSSDEARVSTSVDIDIDCLLSKYHAIEKHTSSKCKKDLNLINTKSVLMGTKDLKDLAESMIASSLYKLQRNNPNEYLKLIAKDSITCHKHLFMINRHIDDAPLLPIEFIECPVDVITESSQAPDWNSVFEDLIKYYRTGEHPNFVYYDDIRVRILNDNDFMVRVLFEDYESHLISSEFVCPSGESLNKITSRKVISDLDVKGLEDNPNMIVRAAVDVALEKNTVRDAKSILLGYAALKRHEFNVNDSDCFTLVLNQLEEGCTSLSIEL</sequence>
<proteinExistence type="predicted"/>
<dbReference type="AlphaFoldDB" id="A0A5Q6PG64"/>
<dbReference type="Proteomes" id="UP000323225">
    <property type="component" value="Unassembled WGS sequence"/>
</dbReference>
<gene>
    <name evidence="1" type="ORF">F0M16_16260</name>
</gene>
<accession>A0A5Q6PG64</accession>
<organism evidence="1 2">
    <name type="scientific">Vibrio cholerae</name>
    <dbReference type="NCBI Taxonomy" id="666"/>
    <lineage>
        <taxon>Bacteria</taxon>
        <taxon>Pseudomonadati</taxon>
        <taxon>Pseudomonadota</taxon>
        <taxon>Gammaproteobacteria</taxon>
        <taxon>Vibrionales</taxon>
        <taxon>Vibrionaceae</taxon>
        <taxon>Vibrio</taxon>
    </lineage>
</organism>
<protein>
    <submittedName>
        <fullName evidence="1">Uncharacterized protein</fullName>
    </submittedName>
</protein>
<dbReference type="EMBL" id="VUAA01000019">
    <property type="protein sequence ID" value="KAA1253629.1"/>
    <property type="molecule type" value="Genomic_DNA"/>
</dbReference>
<evidence type="ECO:0000313" key="2">
    <source>
        <dbReference type="Proteomes" id="UP000323225"/>
    </source>
</evidence>
<reference evidence="1 2" key="1">
    <citation type="submission" date="2019-09" db="EMBL/GenBank/DDBJ databases">
        <authorList>
            <person name="Kritzky A."/>
            <person name="Schelkanova E.Y."/>
            <person name="Alkhova Z.V."/>
            <person name="Smirnova N.I."/>
        </authorList>
    </citation>
    <scope>NUCLEOTIDE SEQUENCE [LARGE SCALE GENOMIC DNA]</scope>
    <source>
        <strain evidence="1 2">M1526</strain>
    </source>
</reference>
<evidence type="ECO:0000313" key="1">
    <source>
        <dbReference type="EMBL" id="KAA1253629.1"/>
    </source>
</evidence>